<dbReference type="InterPro" id="IPR020846">
    <property type="entry name" value="MFS_dom"/>
</dbReference>
<dbReference type="SUPFAM" id="SSF103473">
    <property type="entry name" value="MFS general substrate transporter"/>
    <property type="match status" value="1"/>
</dbReference>
<dbReference type="Proteomes" id="UP001338125">
    <property type="component" value="Unassembled WGS sequence"/>
</dbReference>
<keyword evidence="4" id="KW-0472">Membrane</keyword>
<keyword evidence="7" id="KW-1185">Reference proteome</keyword>
<feature type="transmembrane region" description="Helical" evidence="4">
    <location>
        <begin position="241"/>
        <end position="268"/>
    </location>
</feature>
<feature type="region of interest" description="Disordered" evidence="3">
    <location>
        <begin position="1"/>
        <end position="30"/>
    </location>
</feature>
<feature type="transmembrane region" description="Helical" evidence="4">
    <location>
        <begin position="331"/>
        <end position="357"/>
    </location>
</feature>
<evidence type="ECO:0000259" key="5">
    <source>
        <dbReference type="PROSITE" id="PS50850"/>
    </source>
</evidence>
<evidence type="ECO:0000313" key="7">
    <source>
        <dbReference type="Proteomes" id="UP001338125"/>
    </source>
</evidence>
<feature type="transmembrane region" description="Helical" evidence="4">
    <location>
        <begin position="395"/>
        <end position="415"/>
    </location>
</feature>
<dbReference type="InterPro" id="IPR036259">
    <property type="entry name" value="MFS_trans_sf"/>
</dbReference>
<comment type="caution">
    <text evidence="6">The sequence shown here is derived from an EMBL/GenBank/DDBJ whole genome shotgun (WGS) entry which is preliminary data.</text>
</comment>
<dbReference type="Pfam" id="PF07690">
    <property type="entry name" value="MFS_1"/>
    <property type="match status" value="1"/>
</dbReference>
<comment type="similarity">
    <text evidence="2">Belongs to the major facilitator superfamily. Monocarboxylate porter (TC 2.A.1.13) family.</text>
</comment>
<feature type="transmembrane region" description="Helical" evidence="4">
    <location>
        <begin position="81"/>
        <end position="103"/>
    </location>
</feature>
<dbReference type="InterPro" id="IPR011701">
    <property type="entry name" value="MFS"/>
</dbReference>
<evidence type="ECO:0000256" key="1">
    <source>
        <dbReference type="ARBA" id="ARBA00004141"/>
    </source>
</evidence>
<feature type="transmembrane region" description="Helical" evidence="4">
    <location>
        <begin position="140"/>
        <end position="161"/>
    </location>
</feature>
<evidence type="ECO:0000256" key="2">
    <source>
        <dbReference type="ARBA" id="ARBA00006727"/>
    </source>
</evidence>
<organism evidence="6 7">
    <name type="scientific">Cladobotryum mycophilum</name>
    <dbReference type="NCBI Taxonomy" id="491253"/>
    <lineage>
        <taxon>Eukaryota</taxon>
        <taxon>Fungi</taxon>
        <taxon>Dikarya</taxon>
        <taxon>Ascomycota</taxon>
        <taxon>Pezizomycotina</taxon>
        <taxon>Sordariomycetes</taxon>
        <taxon>Hypocreomycetidae</taxon>
        <taxon>Hypocreales</taxon>
        <taxon>Hypocreaceae</taxon>
        <taxon>Cladobotryum</taxon>
    </lineage>
</organism>
<feature type="compositionally biased region" description="Basic and acidic residues" evidence="3">
    <location>
        <begin position="1"/>
        <end position="11"/>
    </location>
</feature>
<feature type="domain" description="Major facilitator superfamily (MFS) profile" evidence="5">
    <location>
        <begin position="42"/>
        <end position="421"/>
    </location>
</feature>
<protein>
    <submittedName>
        <fullName evidence="6">Aspyridones efflux protein apdF</fullName>
    </submittedName>
</protein>
<dbReference type="Gene3D" id="1.20.1250.20">
    <property type="entry name" value="MFS general substrate transporter like domains"/>
    <property type="match status" value="2"/>
</dbReference>
<proteinExistence type="inferred from homology"/>
<feature type="transmembrane region" description="Helical" evidence="4">
    <location>
        <begin position="305"/>
        <end position="325"/>
    </location>
</feature>
<keyword evidence="4" id="KW-0812">Transmembrane</keyword>
<accession>A0ABR0SNU1</accession>
<feature type="transmembrane region" description="Helical" evidence="4">
    <location>
        <begin position="200"/>
        <end position="220"/>
    </location>
</feature>
<evidence type="ECO:0000256" key="4">
    <source>
        <dbReference type="SAM" id="Phobius"/>
    </source>
</evidence>
<dbReference type="InterPro" id="IPR050327">
    <property type="entry name" value="Proton-linked_MCT"/>
</dbReference>
<reference evidence="6 7" key="1">
    <citation type="submission" date="2024-01" db="EMBL/GenBank/DDBJ databases">
        <title>Complete genome of Cladobotryum mycophilum ATHUM6906.</title>
        <authorList>
            <person name="Christinaki A.C."/>
            <person name="Myridakis A.I."/>
            <person name="Kouvelis V.N."/>
        </authorList>
    </citation>
    <scope>NUCLEOTIDE SEQUENCE [LARGE SCALE GENOMIC DNA]</scope>
    <source>
        <strain evidence="6 7">ATHUM6906</strain>
    </source>
</reference>
<comment type="subcellular location">
    <subcellularLocation>
        <location evidence="1">Membrane</location>
        <topology evidence="1">Multi-pass membrane protein</topology>
    </subcellularLocation>
</comment>
<evidence type="ECO:0000256" key="3">
    <source>
        <dbReference type="SAM" id="MobiDB-lite"/>
    </source>
</evidence>
<sequence>MSSTESHDEIIHTNPSAIDQEKAAPETSHIEPAPDGGAQAWLVAAGAACIFFSCLGFSNSFGTLTEYYLSHQLRGQSPDNVAWIGSLPVFLQFFSGMVGGPLFDRFGVKVVRPAVLVYVFAMMMLSLCKSYWHFMVVQGVLMGLVMGFMQLPAIAAVSQYFDKKRAAALGIAISGSSIGGIIIPIALSKMLNSSSLDFGWSVRVIGFLIMPFMGFSLLTLKSRLPPRQTAFWMPEAFKDRRYVLLIVSMFFVFTGMFAPVIFISTYAVSRGMDVTLAGYLPAILNATSTFGRIIPGILADKYGRFNMYAGGSIITGVIIFCMDSPKSNAAIIAYTAVFGFSSGTIISGATVSLTACVEDPRNIGTYSGMGMALGALGSLIGPPVSGVFLKHYGGFFEAAMFSGALCLFGGIIGLMTKLATPQGLFGRV</sequence>
<name>A0ABR0SNU1_9HYPO</name>
<dbReference type="PANTHER" id="PTHR11360:SF319">
    <property type="entry name" value="MAJOR FACILITATOR SUPERFAMILY (MFS) PROFILE DOMAIN-CONTAINING PROTEIN"/>
    <property type="match status" value="1"/>
</dbReference>
<feature type="transmembrane region" description="Helical" evidence="4">
    <location>
        <begin position="40"/>
        <end position="61"/>
    </location>
</feature>
<feature type="transmembrane region" description="Helical" evidence="4">
    <location>
        <begin position="369"/>
        <end position="389"/>
    </location>
</feature>
<gene>
    <name evidence="6" type="ORF">PT974_07145</name>
</gene>
<dbReference type="PANTHER" id="PTHR11360">
    <property type="entry name" value="MONOCARBOXYLATE TRANSPORTER"/>
    <property type="match status" value="1"/>
</dbReference>
<evidence type="ECO:0000313" key="6">
    <source>
        <dbReference type="EMBL" id="KAK5993709.1"/>
    </source>
</evidence>
<dbReference type="PROSITE" id="PS50850">
    <property type="entry name" value="MFS"/>
    <property type="match status" value="1"/>
</dbReference>
<dbReference type="EMBL" id="JAVFKD010000012">
    <property type="protein sequence ID" value="KAK5993709.1"/>
    <property type="molecule type" value="Genomic_DNA"/>
</dbReference>
<feature type="transmembrane region" description="Helical" evidence="4">
    <location>
        <begin position="168"/>
        <end position="188"/>
    </location>
</feature>
<keyword evidence="4" id="KW-1133">Transmembrane helix</keyword>